<proteinExistence type="predicted"/>
<accession>A0A0E9NEV8</accession>
<reference evidence="2 3" key="1">
    <citation type="journal article" date="2011" name="J. Gen. Appl. Microbiol.">
        <title>Draft genome sequencing of the enigmatic yeast Saitoella complicata.</title>
        <authorList>
            <person name="Nishida H."/>
            <person name="Hamamoto M."/>
            <person name="Sugiyama J."/>
        </authorList>
    </citation>
    <scope>NUCLEOTIDE SEQUENCE [LARGE SCALE GENOMIC DNA]</scope>
    <source>
        <strain evidence="2 3">NRRL Y-17804</strain>
    </source>
</reference>
<dbReference type="STRING" id="698492.A0A0E9NEV8"/>
<comment type="caution">
    <text evidence="2">The sequence shown here is derived from an EMBL/GenBank/DDBJ whole genome shotgun (WGS) entry which is preliminary data.</text>
</comment>
<keyword evidence="1" id="KW-0862">Zinc</keyword>
<feature type="binding site" evidence="1">
    <location>
        <position position="188"/>
    </location>
    <ligand>
        <name>Zn(2+)</name>
        <dbReference type="ChEBI" id="CHEBI:29105"/>
    </ligand>
</feature>
<dbReference type="PANTHER" id="PTHR22599">
    <property type="entry name" value="MPS ONE BINDER KINASE ACTIVATOR-LIKE MOB"/>
    <property type="match status" value="1"/>
</dbReference>
<dbReference type="SMART" id="SM01388">
    <property type="entry name" value="Mob1_phocein"/>
    <property type="match status" value="1"/>
</dbReference>
<dbReference type="InterPro" id="IPR005301">
    <property type="entry name" value="MOB_kinase_act_fam"/>
</dbReference>
<evidence type="ECO:0000256" key="1">
    <source>
        <dbReference type="PIRSR" id="PIRSR605301-1"/>
    </source>
</evidence>
<organism evidence="2 3">
    <name type="scientific">Saitoella complicata (strain BCRC 22490 / CBS 7301 / JCM 7358 / NBRC 10748 / NRRL Y-17804)</name>
    <dbReference type="NCBI Taxonomy" id="698492"/>
    <lineage>
        <taxon>Eukaryota</taxon>
        <taxon>Fungi</taxon>
        <taxon>Dikarya</taxon>
        <taxon>Ascomycota</taxon>
        <taxon>Taphrinomycotina</taxon>
        <taxon>Taphrinomycotina incertae sedis</taxon>
        <taxon>Saitoella</taxon>
    </lineage>
</organism>
<feature type="binding site" evidence="1">
    <location>
        <position position="101"/>
    </location>
    <ligand>
        <name>Zn(2+)</name>
        <dbReference type="ChEBI" id="CHEBI:29105"/>
    </ligand>
</feature>
<dbReference type="InterPro" id="IPR036703">
    <property type="entry name" value="MOB_kinase_act_sf"/>
</dbReference>
<name>A0A0E9NEV8_SAICN</name>
<evidence type="ECO:0000313" key="2">
    <source>
        <dbReference type="EMBL" id="GAO47930.1"/>
    </source>
</evidence>
<dbReference type="SUPFAM" id="SSF101152">
    <property type="entry name" value="Mob1/phocein"/>
    <property type="match status" value="1"/>
</dbReference>
<dbReference type="EMBL" id="BACD03000012">
    <property type="protein sequence ID" value="GAO47930.1"/>
    <property type="molecule type" value="Genomic_DNA"/>
</dbReference>
<dbReference type="Proteomes" id="UP000033140">
    <property type="component" value="Unassembled WGS sequence"/>
</dbReference>
<evidence type="ECO:0000313" key="3">
    <source>
        <dbReference type="Proteomes" id="UP000033140"/>
    </source>
</evidence>
<reference evidence="2 3" key="3">
    <citation type="journal article" date="2015" name="Genome Announc.">
        <title>Draft Genome Sequence of the Archiascomycetous Yeast Saitoella complicata.</title>
        <authorList>
            <person name="Yamauchi K."/>
            <person name="Kondo S."/>
            <person name="Hamamoto M."/>
            <person name="Takahashi Y."/>
            <person name="Ogura Y."/>
            <person name="Hayashi T."/>
            <person name="Nishida H."/>
        </authorList>
    </citation>
    <scope>NUCLEOTIDE SEQUENCE [LARGE SCALE GENOMIC DNA]</scope>
    <source>
        <strain evidence="2 3">NRRL Y-17804</strain>
    </source>
</reference>
<keyword evidence="1" id="KW-0479">Metal-binding</keyword>
<protein>
    <recommendedName>
        <fullName evidence="4">Mob1/phocein</fullName>
    </recommendedName>
</protein>
<reference evidence="2 3" key="2">
    <citation type="journal article" date="2014" name="J. Gen. Appl. Microbiol.">
        <title>The early diverging ascomycetous budding yeast Saitoella complicata has three histone deacetylases belonging to the Clr6, Hos2, and Rpd3 lineages.</title>
        <authorList>
            <person name="Nishida H."/>
            <person name="Matsumoto T."/>
            <person name="Kondo S."/>
            <person name="Hamamoto M."/>
            <person name="Yoshikawa H."/>
        </authorList>
    </citation>
    <scope>NUCLEOTIDE SEQUENCE [LARGE SCALE GENOMIC DNA]</scope>
    <source>
        <strain evidence="2 3">NRRL Y-17804</strain>
    </source>
</reference>
<sequence>MLGSPSQHPLYTFRNSCSVVRTQCFSTMFSLSRKPVNSKANEPVSKSFQLRRLAEATLGSGNLKKAVQLPEGEDLNEWLAVNTVDFFQQINMLYGTITEFCTPTSCPMMSAGPTHEYLWHDPPNYPSPTSLPASTYIDLLFTRTQSLLDNPLIFPQKPGIPFPRNFRDEVSAVLRRLFRVYAHIYWEHYAVVRELGLEAHLNTGLKHFVCFWNRTSSPISSQCRIQRDNENRERVLHITLQTILNPLEVLTKLLTSTSVTALTSPTLVTAFATTLVTAFTTTLVTALATTLVTALTSLVTALTTRETLALGSVLVVEPDEDVTLGDLKTVCLEALQSLLGRLYGLVLGSGETVQPQLVTLNKTTKKKREYPLERPYWSRKSLISEAPKILRSSSSEAVKGMLVTKSLLFLVAADSAWTGADSEYSFKRTKVVEKGRATRATATAWKGRATRMERRATGIIERNIFDIFDGNGGVVKVYFPARLQRSIGCNDMGWSCSVIWFGLNDGSAHDRCQCIPVCHEKGWVRVPGI</sequence>
<dbReference type="Pfam" id="PF03637">
    <property type="entry name" value="Mob1_phocein"/>
    <property type="match status" value="1"/>
</dbReference>
<feature type="binding site" evidence="1">
    <location>
        <position position="183"/>
    </location>
    <ligand>
        <name>Zn(2+)</name>
        <dbReference type="ChEBI" id="CHEBI:29105"/>
    </ligand>
</feature>
<evidence type="ECO:0008006" key="4">
    <source>
        <dbReference type="Google" id="ProtNLM"/>
    </source>
</evidence>
<keyword evidence="3" id="KW-1185">Reference proteome</keyword>
<dbReference type="Gene3D" id="1.20.140.30">
    <property type="entry name" value="MOB kinase activator"/>
    <property type="match status" value="1"/>
</dbReference>
<dbReference type="AlphaFoldDB" id="A0A0E9NEV8"/>
<gene>
    <name evidence="2" type="ORF">G7K_2125-t1</name>
</gene>
<feature type="binding site" evidence="1">
    <location>
        <position position="106"/>
    </location>
    <ligand>
        <name>Zn(2+)</name>
        <dbReference type="ChEBI" id="CHEBI:29105"/>
    </ligand>
</feature>